<keyword evidence="6 10" id="KW-0808">Transferase</keyword>
<evidence type="ECO:0000256" key="5">
    <source>
        <dbReference type="ARBA" id="ARBA00022603"/>
    </source>
</evidence>
<evidence type="ECO:0000256" key="7">
    <source>
        <dbReference type="ARBA" id="ARBA00022691"/>
    </source>
</evidence>
<dbReference type="GO" id="GO:0070042">
    <property type="term" value="F:rRNA (uridine-N3-)-methyltransferase activity"/>
    <property type="evidence" value="ECO:0007669"/>
    <property type="project" value="TreeGrafter"/>
</dbReference>
<keyword evidence="7 10" id="KW-0949">S-adenosyl-L-methionine</keyword>
<dbReference type="RefSeq" id="WP_002706145.1">
    <property type="nucleotide sequence ID" value="NZ_AGRW01000053.1"/>
</dbReference>
<evidence type="ECO:0000256" key="6">
    <source>
        <dbReference type="ARBA" id="ARBA00022679"/>
    </source>
</evidence>
<dbReference type="NCBIfam" id="TIGR00046">
    <property type="entry name" value="RsmE family RNA methyltransferase"/>
    <property type="match status" value="1"/>
</dbReference>
<evidence type="ECO:0000256" key="1">
    <source>
        <dbReference type="ARBA" id="ARBA00004496"/>
    </source>
</evidence>
<dbReference type="Proteomes" id="UP000003571">
    <property type="component" value="Unassembled WGS sequence"/>
</dbReference>
<dbReference type="Pfam" id="PF20260">
    <property type="entry name" value="PUA_4"/>
    <property type="match status" value="1"/>
</dbReference>
<dbReference type="STRING" id="907348.TresaDRAFT_0779"/>
<dbReference type="PANTHER" id="PTHR30027:SF3">
    <property type="entry name" value="16S RRNA (URACIL(1498)-N(3))-METHYLTRANSFERASE"/>
    <property type="match status" value="1"/>
</dbReference>
<comment type="caution">
    <text evidence="13">The sequence shown here is derived from an EMBL/GenBank/DDBJ whole genome shotgun (WGS) entry which is preliminary data.</text>
</comment>
<keyword evidence="3 10" id="KW-0963">Cytoplasm</keyword>
<dbReference type="AlphaFoldDB" id="H7ENM6"/>
<dbReference type="PANTHER" id="PTHR30027">
    <property type="entry name" value="RIBOSOMAL RNA SMALL SUBUNIT METHYLTRANSFERASE E"/>
    <property type="match status" value="1"/>
</dbReference>
<accession>H7ENM6</accession>
<dbReference type="GO" id="GO:0070475">
    <property type="term" value="P:rRNA base methylation"/>
    <property type="evidence" value="ECO:0007669"/>
    <property type="project" value="TreeGrafter"/>
</dbReference>
<reference evidence="13 14" key="1">
    <citation type="submission" date="2011-09" db="EMBL/GenBank/DDBJ databases">
        <title>The draft genome of Treponema saccharophilum DSM 2985.</title>
        <authorList>
            <consortium name="US DOE Joint Genome Institute (JGI-PGF)"/>
            <person name="Lucas S."/>
            <person name="Copeland A."/>
            <person name="Lapidus A."/>
            <person name="Glavina del Rio T."/>
            <person name="Dalin E."/>
            <person name="Tice H."/>
            <person name="Bruce D."/>
            <person name="Goodwin L."/>
            <person name="Pitluck S."/>
            <person name="Peters L."/>
            <person name="Kyrpides N."/>
            <person name="Mavromatis K."/>
            <person name="Ivanova N."/>
            <person name="Markowitz V."/>
            <person name="Cheng J.-F."/>
            <person name="Hugenholtz P."/>
            <person name="Woyke T."/>
            <person name="Wu D."/>
            <person name="Gronow S."/>
            <person name="Wellnitz S."/>
            <person name="Brambilla E."/>
            <person name="Klenk H.-P."/>
            <person name="Eisen J.A."/>
        </authorList>
    </citation>
    <scope>NUCLEOTIDE SEQUENCE [LARGE SCALE GENOMIC DNA]</scope>
    <source>
        <strain evidence="13 14">DSM 2985</strain>
    </source>
</reference>
<evidence type="ECO:0000256" key="9">
    <source>
        <dbReference type="ARBA" id="ARBA00047944"/>
    </source>
</evidence>
<dbReference type="InterPro" id="IPR029026">
    <property type="entry name" value="tRNA_m1G_MTases_N"/>
</dbReference>
<dbReference type="OrthoDB" id="362914at2"/>
<evidence type="ECO:0000256" key="2">
    <source>
        <dbReference type="ARBA" id="ARBA00005528"/>
    </source>
</evidence>
<dbReference type="InterPro" id="IPR029028">
    <property type="entry name" value="Alpha/beta_knot_MTases"/>
</dbReference>
<dbReference type="eggNOG" id="COG1385">
    <property type="taxonomic scope" value="Bacteria"/>
</dbReference>
<evidence type="ECO:0000256" key="4">
    <source>
        <dbReference type="ARBA" id="ARBA00022552"/>
    </source>
</evidence>
<comment type="subcellular location">
    <subcellularLocation>
        <location evidence="1 10">Cytoplasm</location>
    </subcellularLocation>
</comment>
<dbReference type="SUPFAM" id="SSF75217">
    <property type="entry name" value="alpha/beta knot"/>
    <property type="match status" value="1"/>
</dbReference>
<evidence type="ECO:0000259" key="11">
    <source>
        <dbReference type="Pfam" id="PF04452"/>
    </source>
</evidence>
<dbReference type="PIRSF" id="PIRSF015601">
    <property type="entry name" value="MTase_slr0722"/>
    <property type="match status" value="1"/>
</dbReference>
<comment type="catalytic activity">
    <reaction evidence="9 10">
        <text>uridine(1498) in 16S rRNA + S-adenosyl-L-methionine = N(3)-methyluridine(1498) in 16S rRNA + S-adenosyl-L-homocysteine + H(+)</text>
        <dbReference type="Rhea" id="RHEA:42920"/>
        <dbReference type="Rhea" id="RHEA-COMP:10283"/>
        <dbReference type="Rhea" id="RHEA-COMP:10284"/>
        <dbReference type="ChEBI" id="CHEBI:15378"/>
        <dbReference type="ChEBI" id="CHEBI:57856"/>
        <dbReference type="ChEBI" id="CHEBI:59789"/>
        <dbReference type="ChEBI" id="CHEBI:65315"/>
        <dbReference type="ChEBI" id="CHEBI:74502"/>
        <dbReference type="EC" id="2.1.1.193"/>
    </reaction>
</comment>
<dbReference type="Gene3D" id="3.40.1280.10">
    <property type="match status" value="1"/>
</dbReference>
<organism evidence="13 14">
    <name type="scientific">Treponema saccharophilum DSM 2985</name>
    <dbReference type="NCBI Taxonomy" id="907348"/>
    <lineage>
        <taxon>Bacteria</taxon>
        <taxon>Pseudomonadati</taxon>
        <taxon>Spirochaetota</taxon>
        <taxon>Spirochaetia</taxon>
        <taxon>Spirochaetales</taxon>
        <taxon>Treponemataceae</taxon>
        <taxon>Treponema</taxon>
    </lineage>
</organism>
<dbReference type="Pfam" id="PF04452">
    <property type="entry name" value="Methyltrans_RNA"/>
    <property type="match status" value="1"/>
</dbReference>
<dbReference type="EMBL" id="AGRW01000053">
    <property type="protein sequence ID" value="EIC00954.1"/>
    <property type="molecule type" value="Genomic_DNA"/>
</dbReference>
<keyword evidence="4 10" id="KW-0698">rRNA processing</keyword>
<keyword evidence="14" id="KW-1185">Reference proteome</keyword>
<dbReference type="GO" id="GO:0005737">
    <property type="term" value="C:cytoplasm"/>
    <property type="evidence" value="ECO:0007669"/>
    <property type="project" value="UniProtKB-SubCell"/>
</dbReference>
<comment type="function">
    <text evidence="8 10">Specifically methylates the N3 position of the uracil ring of uridine 1498 (m3U1498) in 16S rRNA. Acts on the fully assembled 30S ribosomal subunit.</text>
</comment>
<dbReference type="InterPro" id="IPR046887">
    <property type="entry name" value="RsmE_PUA-like"/>
</dbReference>
<proteinExistence type="inferred from homology"/>
<gene>
    <name evidence="13" type="ORF">TresaDRAFT_0779</name>
</gene>
<dbReference type="EC" id="2.1.1.193" evidence="10"/>
<dbReference type="CDD" id="cd18084">
    <property type="entry name" value="RsmE-like"/>
    <property type="match status" value="1"/>
</dbReference>
<evidence type="ECO:0000256" key="3">
    <source>
        <dbReference type="ARBA" id="ARBA00022490"/>
    </source>
</evidence>
<feature type="domain" description="Ribosomal RNA small subunit methyltransferase E methyltransferase" evidence="11">
    <location>
        <begin position="79"/>
        <end position="243"/>
    </location>
</feature>
<dbReference type="InterPro" id="IPR006700">
    <property type="entry name" value="RsmE"/>
</dbReference>
<protein>
    <recommendedName>
        <fullName evidence="10">Ribosomal RNA small subunit methyltransferase E</fullName>
        <ecNumber evidence="10">2.1.1.193</ecNumber>
    </recommendedName>
</protein>
<sequence>MNICLFRQDEMGKALPLGDERAKHIVKVLKKGAGDTFDAGIIGGKAGVATITGIGDGGMSFSFEPFSDEERAEGKMLRPLTLIVGFPRPIQLRRLLRDVAGLGAERIILSGTELGEKSYMESNDIKDGAALRMLLDGTVQAASTHVPELVVAKSLREAVSISGCGSSANVALDNRRATKSLGAWLFDESEKGALSRVCAAIGSERGWTERERDFLESASFSLCSMGNRVLRTETAVTVASSIILDRMGFLN</sequence>
<feature type="domain" description="Ribosomal RNA small subunit methyltransferase E PUA-like" evidence="12">
    <location>
        <begin position="17"/>
        <end position="58"/>
    </location>
</feature>
<comment type="similarity">
    <text evidence="2 10">Belongs to the RNA methyltransferase RsmE family.</text>
</comment>
<evidence type="ECO:0000256" key="8">
    <source>
        <dbReference type="ARBA" id="ARBA00025699"/>
    </source>
</evidence>
<evidence type="ECO:0000313" key="14">
    <source>
        <dbReference type="Proteomes" id="UP000003571"/>
    </source>
</evidence>
<evidence type="ECO:0000256" key="10">
    <source>
        <dbReference type="PIRNR" id="PIRNR015601"/>
    </source>
</evidence>
<dbReference type="InterPro" id="IPR046886">
    <property type="entry name" value="RsmE_MTase_dom"/>
</dbReference>
<evidence type="ECO:0000313" key="13">
    <source>
        <dbReference type="EMBL" id="EIC00954.1"/>
    </source>
</evidence>
<dbReference type="PATRIC" id="fig|907348.3.peg.2553"/>
<name>H7ENM6_9SPIR</name>
<keyword evidence="5 10" id="KW-0489">Methyltransferase</keyword>
<evidence type="ECO:0000259" key="12">
    <source>
        <dbReference type="Pfam" id="PF20260"/>
    </source>
</evidence>